<keyword evidence="3" id="KW-1185">Reference proteome</keyword>
<comment type="caution">
    <text evidence="2">The sequence shown here is derived from an EMBL/GenBank/DDBJ whole genome shotgun (WGS) entry which is preliminary data.</text>
</comment>
<protein>
    <submittedName>
        <fullName evidence="2">Uncharacterized protein</fullName>
    </submittedName>
</protein>
<keyword evidence="1" id="KW-0812">Transmembrane</keyword>
<proteinExistence type="predicted"/>
<dbReference type="Proteomes" id="UP000275076">
    <property type="component" value="Unassembled WGS sequence"/>
</dbReference>
<feature type="transmembrane region" description="Helical" evidence="1">
    <location>
        <begin position="39"/>
        <end position="61"/>
    </location>
</feature>
<dbReference type="RefSeq" id="WP_026700755.1">
    <property type="nucleotide sequence ID" value="NZ_RBVX01000009.1"/>
</dbReference>
<accession>A0A3R9QM04</accession>
<keyword evidence="1" id="KW-0472">Membrane</keyword>
<organism evidence="2 3">
    <name type="scientific">Salibacterium salarium</name>
    <dbReference type="NCBI Taxonomy" id="284579"/>
    <lineage>
        <taxon>Bacteria</taxon>
        <taxon>Bacillati</taxon>
        <taxon>Bacillota</taxon>
        <taxon>Bacilli</taxon>
        <taxon>Bacillales</taxon>
        <taxon>Bacillaceae</taxon>
    </lineage>
</organism>
<keyword evidence="1" id="KW-1133">Transmembrane helix</keyword>
<sequence length="72" mass="8094">MRKVEWIIASIFIVLGLHCLVMAGTLLPGAAEDSTYFSLLLRVCFWMGIPIFGGFAIYMIIMTIKKRKGKVL</sequence>
<evidence type="ECO:0000256" key="1">
    <source>
        <dbReference type="SAM" id="Phobius"/>
    </source>
</evidence>
<dbReference type="AlphaFoldDB" id="A0A3R9QM04"/>
<dbReference type="OrthoDB" id="2643649at2"/>
<dbReference type="EMBL" id="RBVX01000009">
    <property type="protein sequence ID" value="RSL33305.1"/>
    <property type="molecule type" value="Genomic_DNA"/>
</dbReference>
<name>A0A3R9QM04_9BACI</name>
<gene>
    <name evidence="2" type="ORF">D7Z54_11845</name>
</gene>
<evidence type="ECO:0000313" key="3">
    <source>
        <dbReference type="Proteomes" id="UP000275076"/>
    </source>
</evidence>
<reference evidence="2 3" key="1">
    <citation type="submission" date="2018-10" db="EMBL/GenBank/DDBJ databases">
        <title>Draft genome sequence of Bacillus salarius IM0101, isolated from a hypersaline soil in Inner Mongolia, China.</title>
        <authorList>
            <person name="Yamprayoonswat W."/>
            <person name="Boonvisut S."/>
            <person name="Jumpathong W."/>
            <person name="Sittihan S."/>
            <person name="Ruangsuj P."/>
            <person name="Wanthongcharoen S."/>
            <person name="Thongpramul N."/>
            <person name="Pimmason S."/>
            <person name="Yu B."/>
            <person name="Yasawong M."/>
        </authorList>
    </citation>
    <scope>NUCLEOTIDE SEQUENCE [LARGE SCALE GENOMIC DNA]</scope>
    <source>
        <strain evidence="2 3">IM0101</strain>
    </source>
</reference>
<evidence type="ECO:0000313" key="2">
    <source>
        <dbReference type="EMBL" id="RSL33305.1"/>
    </source>
</evidence>
<feature type="transmembrane region" description="Helical" evidence="1">
    <location>
        <begin position="7"/>
        <end position="27"/>
    </location>
</feature>